<proteinExistence type="predicted"/>
<sequence length="123" mass="13937">MVLVITRKLFSINKIKSHVGININLMCKKNFAGVKFLDANRTADESIYFKKEDETLLRNLLESNPDINPDYNFSSIESGMNDLSHDLSLVFSKYGIKGLDSGDAIRDIIKVFELNGYRKSLDS</sequence>
<dbReference type="OrthoDB" id="347158at2759"/>
<accession>A0A078KBS7</accession>
<evidence type="ECO:0000313" key="4">
    <source>
        <dbReference type="Proteomes" id="UP000072904"/>
    </source>
</evidence>
<dbReference type="OMA" id="TIKIKYM"/>
<dbReference type="AlphaFoldDB" id="A0A078KBS7"/>
<dbReference type="GeneID" id="3789990"/>
<dbReference type="Proteomes" id="UP000072874">
    <property type="component" value="Chromosome 14"/>
</dbReference>
<reference evidence="1" key="3">
    <citation type="submission" date="2014-05" db="EMBL/GenBank/DDBJ databases">
        <authorList>
            <person name="Aslett A.Martin."/>
            <person name="De Silva Nishadi"/>
        </authorList>
    </citation>
    <scope>NUCLEOTIDE SEQUENCE</scope>
    <source>
        <strain evidence="1">YM</strain>
    </source>
</reference>
<reference evidence="3 4" key="1">
    <citation type="journal article" date="2014" name="BMC Biol.">
        <title>A comprehensive evaluation of rodent malaria parasite genomes and gene expression.</title>
        <authorList>
            <person name="Otto T.D."/>
            <person name="Bohme U."/>
            <person name="Jackson A.P."/>
            <person name="Hunt M."/>
            <person name="Franke-Fayard B."/>
            <person name="Hoeijmakers W.A."/>
            <person name="Religa A.A."/>
            <person name="Robertson L."/>
            <person name="Sanders M."/>
            <person name="Ogun S.A."/>
            <person name="Cunningham D."/>
            <person name="Erhart A."/>
            <person name="Billker O."/>
            <person name="Khan S.M."/>
            <person name="Stunnenberg H.G."/>
            <person name="Langhorne J."/>
            <person name="Holder A.A."/>
            <person name="Waters A.P."/>
            <person name="Newbold C.I."/>
            <person name="Pain A."/>
            <person name="Berriman M."/>
            <person name="Janse C.J."/>
        </authorList>
    </citation>
    <scope>NUCLEOTIDE SEQUENCE [LARGE SCALE GENOMIC DNA]</scope>
    <source>
        <strain evidence="2 3">17X</strain>
        <strain evidence="1 4">YM</strain>
    </source>
</reference>
<evidence type="ECO:0000313" key="1">
    <source>
        <dbReference type="EMBL" id="CDU20499.1"/>
    </source>
</evidence>
<dbReference type="VEuPathDB" id="PlasmoDB:PYYM_1416400"/>
<dbReference type="VEuPathDB" id="PlasmoDB:PY17X_1414600"/>
<protein>
    <submittedName>
        <fullName evidence="2">Uncharacterized protein</fullName>
    </submittedName>
</protein>
<dbReference type="VEuPathDB" id="PlasmoDB:Py17XNL_001400995"/>
<dbReference type="KEGG" id="pyo:PY17X_1414600"/>
<dbReference type="EMBL" id="LK934642">
    <property type="protein sequence ID" value="CDU20499.1"/>
    <property type="molecule type" value="Genomic_DNA"/>
</dbReference>
<reference evidence="2" key="4">
    <citation type="submission" date="2019-05" db="EMBL/GenBank/DDBJ databases">
        <authorList>
            <consortium name="Pathogen Informatics"/>
        </authorList>
    </citation>
    <scope>NUCLEOTIDE SEQUENCE</scope>
    <source>
        <strain evidence="2">17X</strain>
    </source>
</reference>
<name>A0A078KBS7_PLAYE</name>
<dbReference type="Proteomes" id="UP000072904">
    <property type="component" value="Chromosome 14"/>
</dbReference>
<evidence type="ECO:0000313" key="2">
    <source>
        <dbReference type="EMBL" id="VTZ81460.1"/>
    </source>
</evidence>
<reference evidence="2" key="2">
    <citation type="submission" date="2014-05" db="EMBL/GenBank/DDBJ databases">
        <authorList>
            <person name="Aslett M.A."/>
            <person name="De Silva N."/>
        </authorList>
    </citation>
    <scope>NUCLEOTIDE SEQUENCE</scope>
    <source>
        <strain evidence="2">17X</strain>
    </source>
</reference>
<dbReference type="RefSeq" id="XP_022812850.1">
    <property type="nucleotide sequence ID" value="XM_022957461.1"/>
</dbReference>
<dbReference type="EMBL" id="LM993668">
    <property type="protein sequence ID" value="VTZ81460.1"/>
    <property type="molecule type" value="Genomic_DNA"/>
</dbReference>
<dbReference type="VEuPathDB" id="PlasmoDB:PY00477"/>
<gene>
    <name evidence="2" type="ORF">PY17X_1414600</name>
    <name evidence="1" type="ORF">PYYM_1416400</name>
</gene>
<evidence type="ECO:0000313" key="3">
    <source>
        <dbReference type="Proteomes" id="UP000072874"/>
    </source>
</evidence>
<organism evidence="2 3">
    <name type="scientific">Plasmodium yoelii</name>
    <dbReference type="NCBI Taxonomy" id="5861"/>
    <lineage>
        <taxon>Eukaryota</taxon>
        <taxon>Sar</taxon>
        <taxon>Alveolata</taxon>
        <taxon>Apicomplexa</taxon>
        <taxon>Aconoidasida</taxon>
        <taxon>Haemosporida</taxon>
        <taxon>Plasmodiidae</taxon>
        <taxon>Plasmodium</taxon>
        <taxon>Plasmodium (Vinckeia)</taxon>
    </lineage>
</organism>